<dbReference type="InterPro" id="IPR020846">
    <property type="entry name" value="MFS_dom"/>
</dbReference>
<gene>
    <name evidence="7" type="ORF">PPOP_0592</name>
</gene>
<reference evidence="7 8" key="1">
    <citation type="submission" date="2012-10" db="EMBL/GenBank/DDBJ databases">
        <title>Draft Genome Sequence of Paenibacillus popilliae ATCC 14706T.</title>
        <authorList>
            <person name="Iiyama K."/>
            <person name="Mori K."/>
            <person name="Mon H."/>
            <person name="Chieda Y."/>
            <person name="Lee J.M."/>
            <person name="Kusakabe T."/>
            <person name="Tashiro K."/>
            <person name="Asano S."/>
            <person name="Yasunaga-Aoki C."/>
            <person name="Shimizu S."/>
        </authorList>
    </citation>
    <scope>NUCLEOTIDE SEQUENCE [LARGE SCALE GENOMIC DNA]</scope>
    <source>
        <strain evidence="7 8">ATCC 14706</strain>
    </source>
</reference>
<proteinExistence type="predicted"/>
<organism evidence="7 8">
    <name type="scientific">Paenibacillus popilliae ATCC 14706</name>
    <dbReference type="NCBI Taxonomy" id="1212764"/>
    <lineage>
        <taxon>Bacteria</taxon>
        <taxon>Bacillati</taxon>
        <taxon>Bacillota</taxon>
        <taxon>Bacilli</taxon>
        <taxon>Bacillales</taxon>
        <taxon>Paenibacillaceae</taxon>
        <taxon>Paenibacillus</taxon>
    </lineage>
</organism>
<dbReference type="GO" id="GO:0005886">
    <property type="term" value="C:plasma membrane"/>
    <property type="evidence" value="ECO:0007669"/>
    <property type="project" value="UniProtKB-SubCell"/>
</dbReference>
<keyword evidence="2" id="KW-0813">Transport</keyword>
<dbReference type="GO" id="GO:0022857">
    <property type="term" value="F:transmembrane transporter activity"/>
    <property type="evidence" value="ECO:0007669"/>
    <property type="project" value="InterPro"/>
</dbReference>
<evidence type="ECO:0000256" key="3">
    <source>
        <dbReference type="ARBA" id="ARBA00022692"/>
    </source>
</evidence>
<keyword evidence="3" id="KW-0812">Transmembrane</keyword>
<feature type="domain" description="Major facilitator superfamily (MFS) profile" evidence="6">
    <location>
        <begin position="1"/>
        <end position="51"/>
    </location>
</feature>
<evidence type="ECO:0000256" key="5">
    <source>
        <dbReference type="ARBA" id="ARBA00023136"/>
    </source>
</evidence>
<sequence>MADRVGFQRVLRIGLLAGGIGTFAQIPFHNIWWFSCIRFVYGIFFCAVFRP</sequence>
<dbReference type="Proteomes" id="UP000029453">
    <property type="component" value="Unassembled WGS sequence"/>
</dbReference>
<comment type="subcellular location">
    <subcellularLocation>
        <location evidence="1">Cell membrane</location>
        <topology evidence="1">Multi-pass membrane protein</topology>
    </subcellularLocation>
</comment>
<evidence type="ECO:0000256" key="2">
    <source>
        <dbReference type="ARBA" id="ARBA00022448"/>
    </source>
</evidence>
<name>M9L832_PAEPP</name>
<evidence type="ECO:0000313" key="8">
    <source>
        <dbReference type="Proteomes" id="UP000029453"/>
    </source>
</evidence>
<keyword evidence="4" id="KW-1133">Transmembrane helix</keyword>
<accession>M9L832</accession>
<evidence type="ECO:0000259" key="6">
    <source>
        <dbReference type="PROSITE" id="PS50850"/>
    </source>
</evidence>
<evidence type="ECO:0000256" key="1">
    <source>
        <dbReference type="ARBA" id="ARBA00004651"/>
    </source>
</evidence>
<dbReference type="InterPro" id="IPR036259">
    <property type="entry name" value="MFS_trans_sf"/>
</dbReference>
<evidence type="ECO:0000313" key="7">
    <source>
        <dbReference type="EMBL" id="GAC41242.1"/>
    </source>
</evidence>
<keyword evidence="5" id="KW-0472">Membrane</keyword>
<dbReference type="AlphaFoldDB" id="M9L832"/>
<evidence type="ECO:0000256" key="4">
    <source>
        <dbReference type="ARBA" id="ARBA00022989"/>
    </source>
</evidence>
<dbReference type="Gene3D" id="1.20.1250.20">
    <property type="entry name" value="MFS general substrate transporter like domains"/>
    <property type="match status" value="1"/>
</dbReference>
<dbReference type="PROSITE" id="PS50850">
    <property type="entry name" value="MFS"/>
    <property type="match status" value="1"/>
</dbReference>
<dbReference type="SUPFAM" id="SSF103473">
    <property type="entry name" value="MFS general substrate transporter"/>
    <property type="match status" value="1"/>
</dbReference>
<protein>
    <submittedName>
        <fullName evidence="7">Permease</fullName>
    </submittedName>
</protein>
<keyword evidence="8" id="KW-1185">Reference proteome</keyword>
<dbReference type="EMBL" id="BALG01000025">
    <property type="protein sequence ID" value="GAC41242.1"/>
    <property type="molecule type" value="Genomic_DNA"/>
</dbReference>
<comment type="caution">
    <text evidence="7">The sequence shown here is derived from an EMBL/GenBank/DDBJ whole genome shotgun (WGS) entry which is preliminary data.</text>
</comment>